<evidence type="ECO:0000256" key="1">
    <source>
        <dbReference type="ARBA" id="ARBA00004196"/>
    </source>
</evidence>
<comment type="caution">
    <text evidence="4">The sequence shown here is derived from an EMBL/GenBank/DDBJ whole genome shotgun (WGS) entry which is preliminary data.</text>
</comment>
<dbReference type="EMBL" id="QNRF01000001">
    <property type="protein sequence ID" value="RBO86057.1"/>
    <property type="molecule type" value="Genomic_DNA"/>
</dbReference>
<dbReference type="Gene3D" id="2.40.30.170">
    <property type="match status" value="1"/>
</dbReference>
<keyword evidence="5" id="KW-1185">Reference proteome</keyword>
<accession>A0A366D7N5</accession>
<dbReference type="PRINTS" id="PR01490">
    <property type="entry name" value="RTXTOXIND"/>
</dbReference>
<evidence type="ECO:0000259" key="3">
    <source>
        <dbReference type="Pfam" id="PF25881"/>
    </source>
</evidence>
<dbReference type="InterPro" id="IPR059052">
    <property type="entry name" value="HH_YbhG-like"/>
</dbReference>
<dbReference type="PANTHER" id="PTHR32347">
    <property type="entry name" value="EFFLUX SYSTEM COMPONENT YKNX-RELATED"/>
    <property type="match status" value="1"/>
</dbReference>
<dbReference type="OrthoDB" id="8558741at2"/>
<gene>
    <name evidence="4" type="ORF">DFP76_101333</name>
</gene>
<sequence length="315" mass="34427">MKVCRVLISIAFLSALSGCQPEAKHIAMGTLERDRILLSATANETIRHIWVHEGQPVQVGDTLIQLNDRKARALLEQRQAELAKAQASLNKLLSGTRDEQIAAARAELNVAQAESNNATLAYQRSSELFRKKAIGKADLDAAKSQLEAKSAAVSAQQARLKELQNGARPQDIQAAQADVANALAAVTWQQQVLSDLTIKASHDGLVDSLPWHEGERVSTGTQLISLLSNERLYARVYLPAQALNQVHQGSQVDVYVDGIAAPFSGQILNIRAMPAFTPFYALNEKDRDRLMYLTDVLLKDADSLTTGMSLEVRIP</sequence>
<dbReference type="GO" id="GO:0030313">
    <property type="term" value="C:cell envelope"/>
    <property type="evidence" value="ECO:0007669"/>
    <property type="project" value="UniProtKB-SubCell"/>
</dbReference>
<dbReference type="PANTHER" id="PTHR32347:SF29">
    <property type="entry name" value="UPF0194 MEMBRANE PROTEIN YBHG"/>
    <property type="match status" value="1"/>
</dbReference>
<name>A0A366D7N5_9GAMM</name>
<protein>
    <submittedName>
        <fullName evidence="4">HlyD family secretion protein</fullName>
    </submittedName>
</protein>
<proteinExistence type="predicted"/>
<comment type="subcellular location">
    <subcellularLocation>
        <location evidence="1">Cell envelope</location>
    </subcellularLocation>
</comment>
<evidence type="ECO:0000313" key="4">
    <source>
        <dbReference type="EMBL" id="RBO86057.1"/>
    </source>
</evidence>
<keyword evidence="2" id="KW-0175">Coiled coil</keyword>
<dbReference type="AlphaFoldDB" id="A0A366D7N5"/>
<dbReference type="Gene3D" id="2.40.50.100">
    <property type="match status" value="1"/>
</dbReference>
<dbReference type="Pfam" id="PF25881">
    <property type="entry name" value="HH_YBHG"/>
    <property type="match status" value="1"/>
</dbReference>
<dbReference type="InterPro" id="IPR050465">
    <property type="entry name" value="UPF0194_transport"/>
</dbReference>
<reference evidence="4 5" key="1">
    <citation type="submission" date="2018-06" db="EMBL/GenBank/DDBJ databases">
        <title>Genomic Encyclopedia of Type Strains, Phase III (KMG-III): the genomes of soil and plant-associated and newly described type strains.</title>
        <authorList>
            <person name="Whitman W."/>
        </authorList>
    </citation>
    <scope>NUCLEOTIDE SEQUENCE [LARGE SCALE GENOMIC DNA]</scope>
    <source>
        <strain evidence="4 5">CECT 7732</strain>
    </source>
</reference>
<evidence type="ECO:0000313" key="5">
    <source>
        <dbReference type="Proteomes" id="UP000252086"/>
    </source>
</evidence>
<dbReference type="Proteomes" id="UP000252086">
    <property type="component" value="Unassembled WGS sequence"/>
</dbReference>
<dbReference type="Gene3D" id="1.10.287.470">
    <property type="entry name" value="Helix hairpin bin"/>
    <property type="match status" value="2"/>
</dbReference>
<dbReference type="SUPFAM" id="SSF111369">
    <property type="entry name" value="HlyD-like secretion proteins"/>
    <property type="match status" value="2"/>
</dbReference>
<organism evidence="4 5">
    <name type="scientific">Marinomonas aquiplantarum</name>
    <dbReference type="NCBI Taxonomy" id="491951"/>
    <lineage>
        <taxon>Bacteria</taxon>
        <taxon>Pseudomonadati</taxon>
        <taxon>Pseudomonadota</taxon>
        <taxon>Gammaproteobacteria</taxon>
        <taxon>Oceanospirillales</taxon>
        <taxon>Oceanospirillaceae</taxon>
        <taxon>Marinomonas</taxon>
    </lineage>
</organism>
<feature type="domain" description="YbhG-like alpha-helical hairpin" evidence="3">
    <location>
        <begin position="70"/>
        <end position="187"/>
    </location>
</feature>
<dbReference type="RefSeq" id="WP_113872943.1">
    <property type="nucleotide sequence ID" value="NZ_QNRF01000001.1"/>
</dbReference>
<evidence type="ECO:0000256" key="2">
    <source>
        <dbReference type="ARBA" id="ARBA00023054"/>
    </source>
</evidence>
<dbReference type="PROSITE" id="PS51257">
    <property type="entry name" value="PROKAR_LIPOPROTEIN"/>
    <property type="match status" value="1"/>
</dbReference>